<feature type="domain" description="Helix-turn-helix" evidence="1">
    <location>
        <begin position="43"/>
        <end position="94"/>
    </location>
</feature>
<evidence type="ECO:0000313" key="3">
    <source>
        <dbReference type="Proteomes" id="UP000612233"/>
    </source>
</evidence>
<name>A0A927GLI1_9BACT</name>
<dbReference type="AlphaFoldDB" id="A0A927GLI1"/>
<gene>
    <name evidence="2" type="ORF">IC235_20210</name>
</gene>
<evidence type="ECO:0000259" key="1">
    <source>
        <dbReference type="Pfam" id="PF12728"/>
    </source>
</evidence>
<dbReference type="Proteomes" id="UP000612233">
    <property type="component" value="Unassembled WGS sequence"/>
</dbReference>
<comment type="caution">
    <text evidence="2">The sequence shown here is derived from an EMBL/GenBank/DDBJ whole genome shotgun (WGS) entry which is preliminary data.</text>
</comment>
<dbReference type="InterPro" id="IPR041657">
    <property type="entry name" value="HTH_17"/>
</dbReference>
<proteinExistence type="predicted"/>
<sequence>MIDMIVLTIAFYDEMATRLADIIERRLTKLYTATKPTHDADALMTVEDCAKRLKLCKKTVLSRIESGLLVATNYGSDKRPRWRVTNTDLKKLLLAHGQR</sequence>
<evidence type="ECO:0000313" key="2">
    <source>
        <dbReference type="EMBL" id="MBD2770216.1"/>
    </source>
</evidence>
<dbReference type="Pfam" id="PF12728">
    <property type="entry name" value="HTH_17"/>
    <property type="match status" value="1"/>
</dbReference>
<reference evidence="2" key="1">
    <citation type="submission" date="2020-09" db="EMBL/GenBank/DDBJ databases">
        <authorList>
            <person name="Kim M.K."/>
        </authorList>
    </citation>
    <scope>NUCLEOTIDE SEQUENCE</scope>
    <source>
        <strain evidence="2">BT664</strain>
    </source>
</reference>
<dbReference type="EMBL" id="JACXAD010000031">
    <property type="protein sequence ID" value="MBD2770216.1"/>
    <property type="molecule type" value="Genomic_DNA"/>
</dbReference>
<protein>
    <recommendedName>
        <fullName evidence="1">Helix-turn-helix domain-containing protein</fullName>
    </recommendedName>
</protein>
<accession>A0A927GLI1</accession>
<organism evidence="2 3">
    <name type="scientific">Hymenobacter montanus</name>
    <dbReference type="NCBI Taxonomy" id="2771359"/>
    <lineage>
        <taxon>Bacteria</taxon>
        <taxon>Pseudomonadati</taxon>
        <taxon>Bacteroidota</taxon>
        <taxon>Cytophagia</taxon>
        <taxon>Cytophagales</taxon>
        <taxon>Hymenobacteraceae</taxon>
        <taxon>Hymenobacter</taxon>
    </lineage>
</organism>
<keyword evidence="3" id="KW-1185">Reference proteome</keyword>